<dbReference type="Proteomes" id="UP000012174">
    <property type="component" value="Unassembled WGS sequence"/>
</dbReference>
<dbReference type="Pfam" id="PF00106">
    <property type="entry name" value="adh_short"/>
    <property type="match status" value="1"/>
</dbReference>
<dbReference type="GO" id="GO:0016491">
    <property type="term" value="F:oxidoreductase activity"/>
    <property type="evidence" value="ECO:0007669"/>
    <property type="project" value="UniProtKB-KW"/>
</dbReference>
<proteinExistence type="predicted"/>
<dbReference type="InterPro" id="IPR036291">
    <property type="entry name" value="NAD(P)-bd_dom_sf"/>
</dbReference>
<dbReference type="PANTHER" id="PTHR43157">
    <property type="entry name" value="PHOSPHATIDYLINOSITOL-GLYCAN BIOSYNTHESIS CLASS F PROTEIN-RELATED"/>
    <property type="match status" value="1"/>
</dbReference>
<dbReference type="AlphaFoldDB" id="M7T771"/>
<keyword evidence="3" id="KW-1185">Reference proteome</keyword>
<keyword evidence="2" id="KW-0808">Transferase</keyword>
<dbReference type="GO" id="GO:0016740">
    <property type="term" value="F:transferase activity"/>
    <property type="evidence" value="ECO:0007669"/>
    <property type="project" value="UniProtKB-KW"/>
</dbReference>
<dbReference type="PANTHER" id="PTHR43157:SF22">
    <property type="entry name" value="SHORT-CHAIN DEHYDROGENASE_REDUCTASE PHMF"/>
    <property type="match status" value="1"/>
</dbReference>
<name>M7T771_EUTLA</name>
<dbReference type="eggNOG" id="KOG1208">
    <property type="taxonomic scope" value="Eukaryota"/>
</dbReference>
<dbReference type="HOGENOM" id="CLU_364856_0_0_1"/>
<keyword evidence="1" id="KW-0560">Oxidoreductase</keyword>
<dbReference type="SUPFAM" id="SSF53756">
    <property type="entry name" value="UDP-Glycosyltransferase/glycogen phosphorylase"/>
    <property type="match status" value="1"/>
</dbReference>
<evidence type="ECO:0000313" key="2">
    <source>
        <dbReference type="EMBL" id="EMR65641.1"/>
    </source>
</evidence>
<organism evidence="2 3">
    <name type="scientific">Eutypa lata (strain UCR-EL1)</name>
    <name type="common">Grapevine dieback disease fungus</name>
    <name type="synonym">Eutypa armeniacae</name>
    <dbReference type="NCBI Taxonomy" id="1287681"/>
    <lineage>
        <taxon>Eukaryota</taxon>
        <taxon>Fungi</taxon>
        <taxon>Dikarya</taxon>
        <taxon>Ascomycota</taxon>
        <taxon>Pezizomycotina</taxon>
        <taxon>Sordariomycetes</taxon>
        <taxon>Xylariomycetidae</taxon>
        <taxon>Xylariales</taxon>
        <taxon>Diatrypaceae</taxon>
        <taxon>Eutypa</taxon>
    </lineage>
</organism>
<evidence type="ECO:0000256" key="1">
    <source>
        <dbReference type="ARBA" id="ARBA00023002"/>
    </source>
</evidence>
<gene>
    <name evidence="2" type="ORF">UCREL1_7380</name>
</gene>
<dbReference type="SUPFAM" id="SSF51735">
    <property type="entry name" value="NAD(P)-binding Rossmann-fold domains"/>
    <property type="match status" value="1"/>
</dbReference>
<evidence type="ECO:0000313" key="3">
    <source>
        <dbReference type="Proteomes" id="UP000012174"/>
    </source>
</evidence>
<reference evidence="3" key="1">
    <citation type="journal article" date="2013" name="Genome Announc.">
        <title>Draft genome sequence of the grapevine dieback fungus Eutypa lata UCR-EL1.</title>
        <authorList>
            <person name="Blanco-Ulate B."/>
            <person name="Rolshausen P.E."/>
            <person name="Cantu D."/>
        </authorList>
    </citation>
    <scope>NUCLEOTIDE SEQUENCE [LARGE SCALE GENOMIC DNA]</scope>
    <source>
        <strain evidence="3">UCR-EL1</strain>
    </source>
</reference>
<accession>M7T771</accession>
<sequence length="765" mass="84392">MPERPSVLFFTISDFGYVNVVLATIYELLSQNKVDIHIASFTPLQPRLDSLIQKVKDENPSQPISPVTFHNLAEFPGFATWAGQNKDRKKADVPHPPARNGAGRVALLTLKALAIMEPEQYLSLFDWSADLTNQLNPALVVIDPILMPIHDMARTHKRKYAVLHPWNVADGLIPQQPWLAAWWKYPAFSTGFNYPVPWSQILENMYCYWNAKKCQSHPQAKALNQARYAHGIEGALGSFTPWAKDVPQITPSLPAADLPMNIPSNVYDCGPILVASPPIEESDPDLLDWLQKRPTVLVSLGTHFEAYAETVKEQALGLRILLEARPDIQVLWKLKREATSEKGGQDNLNAILGQEIKDGRVRIENWLKADPVAILRSGHIVCSVHHGGANSYFEAVWAGVPQVVLAMCDVTQLESLRPTLKMVQFNGPHGKVTVAYLRQGGLNPPAEPPSESFEGKTVVITGCASGIGYEAALQIAALKPNKLILGTRTVAKGEATKSDIIAKVPSLDSSIVEVIPVEYTSFASVSQFTDAIKRTTQTLDCVLLSAGLALPTRETTEDGWATTFKVNVLSPALIALELLPLLKVTPGSVLEFVNSISYCNVTSQDVAGIVDDPTASALEYFNDAERWTTQRAYYEAKLMLMFVLQGLVEHLGGSQGKLGSPEQSPVILACCPGQCKTNLYREFSMGVRLFMTAFNAVIARTAEQGSRTLVTGLLQGEEANGRMWVNDHFDDWSPGITEEEWKDLQSRVWREVLEVLRKHKGDLGM</sequence>
<protein>
    <submittedName>
        <fullName evidence="2">Putative udp-glucoronosyl and udp-glucosyl transferase family protein</fullName>
    </submittedName>
</protein>
<dbReference type="KEGG" id="ela:UCREL1_7380"/>
<dbReference type="Gene3D" id="3.40.50.720">
    <property type="entry name" value="NAD(P)-binding Rossmann-like Domain"/>
    <property type="match status" value="1"/>
</dbReference>
<dbReference type="InterPro" id="IPR002347">
    <property type="entry name" value="SDR_fam"/>
</dbReference>
<dbReference type="Gene3D" id="3.40.50.2000">
    <property type="entry name" value="Glycogen Phosphorylase B"/>
    <property type="match status" value="1"/>
</dbReference>
<dbReference type="EMBL" id="KB706815">
    <property type="protein sequence ID" value="EMR65641.1"/>
    <property type="molecule type" value="Genomic_DNA"/>
</dbReference>
<dbReference type="OrthoDB" id="5835829at2759"/>